<name>A0A375H5E9_9BURK</name>
<dbReference type="RefSeq" id="WP_018006934.1">
    <property type="nucleotide sequence ID" value="NZ_AQUR01000100.1"/>
</dbReference>
<dbReference type="Gene3D" id="3.40.30.10">
    <property type="entry name" value="Glutaredoxin"/>
    <property type="match status" value="1"/>
</dbReference>
<accession>A0A375H5E9</accession>
<dbReference type="Proteomes" id="UP000255168">
    <property type="component" value="Chromosome I"/>
</dbReference>
<evidence type="ECO:0000313" key="1">
    <source>
        <dbReference type="EMBL" id="SOZ37535.1"/>
    </source>
</evidence>
<evidence type="ECO:0000313" key="3">
    <source>
        <dbReference type="Proteomes" id="UP000255168"/>
    </source>
</evidence>
<sequence>MSTEPRAGAPDPSAAPHLDHRAFDAFAMREVDGTTIDGAIAAAGDALVCVFFWGVDCFNCEMAKQAMLANPGPVRALELHWLHANVYAHPELGRRFGLHGIPVFMFFQNGKKLGRATGWHGHGQFAAAVANARLKASGKPLAG</sequence>
<dbReference type="CDD" id="cd02947">
    <property type="entry name" value="TRX_family"/>
    <property type="match status" value="1"/>
</dbReference>
<gene>
    <name evidence="1" type="ORF">CBM2605_A80019</name>
    <name evidence="2" type="ORF">CBM2607_11045</name>
</gene>
<dbReference type="InterPro" id="IPR036249">
    <property type="entry name" value="Thioredoxin-like_sf"/>
</dbReference>
<keyword evidence="4" id="KW-1185">Reference proteome</keyword>
<dbReference type="Proteomes" id="UP000256710">
    <property type="component" value="Unassembled WGS sequence"/>
</dbReference>
<evidence type="ECO:0000313" key="4">
    <source>
        <dbReference type="Proteomes" id="UP000256710"/>
    </source>
</evidence>
<evidence type="ECO:0000313" key="2">
    <source>
        <dbReference type="EMBL" id="SPD46108.1"/>
    </source>
</evidence>
<dbReference type="EMBL" id="OFTC01000030">
    <property type="protein sequence ID" value="SOZ37535.1"/>
    <property type="molecule type" value="Genomic_DNA"/>
</dbReference>
<protein>
    <submittedName>
        <fullName evidence="1 2">Thioredoxin</fullName>
    </submittedName>
</protein>
<organism evidence="2 3">
    <name type="scientific">Cupriavidus neocaledonicus</name>
    <dbReference type="NCBI Taxonomy" id="1040979"/>
    <lineage>
        <taxon>Bacteria</taxon>
        <taxon>Pseudomonadati</taxon>
        <taxon>Pseudomonadota</taxon>
        <taxon>Betaproteobacteria</taxon>
        <taxon>Burkholderiales</taxon>
        <taxon>Burkholderiaceae</taxon>
        <taxon>Cupriavidus</taxon>
    </lineage>
</organism>
<dbReference type="EMBL" id="LT984806">
    <property type="protein sequence ID" value="SPD46108.1"/>
    <property type="molecule type" value="Genomic_DNA"/>
</dbReference>
<dbReference type="AlphaFoldDB" id="A0A375H5E9"/>
<dbReference type="SUPFAM" id="SSF52833">
    <property type="entry name" value="Thioredoxin-like"/>
    <property type="match status" value="1"/>
</dbReference>
<proteinExistence type="predicted"/>
<reference evidence="3 4" key="1">
    <citation type="submission" date="2018-01" db="EMBL/GenBank/DDBJ databases">
        <authorList>
            <person name="Clerissi C."/>
        </authorList>
    </citation>
    <scope>NUCLEOTIDE SEQUENCE [LARGE SCALE GENOMIC DNA]</scope>
    <source>
        <strain evidence="1">Cupriavidus taiwanensis STM 6082</strain>
        <strain evidence="2">Cupriavidus taiwanensis STM 6160</strain>
    </source>
</reference>